<evidence type="ECO:0000256" key="1">
    <source>
        <dbReference type="ARBA" id="ARBA00004141"/>
    </source>
</evidence>
<evidence type="ECO:0000313" key="11">
    <source>
        <dbReference type="Proteomes" id="UP000270296"/>
    </source>
</evidence>
<evidence type="ECO:0000256" key="4">
    <source>
        <dbReference type="ARBA" id="ARBA00022989"/>
    </source>
</evidence>
<evidence type="ECO:0000313" key="12">
    <source>
        <dbReference type="WBParaSite" id="SBAD_0000815901-mRNA-1"/>
    </source>
</evidence>
<dbReference type="PANTHER" id="PTHR11003">
    <property type="entry name" value="POTASSIUM CHANNEL, SUBFAMILY K"/>
    <property type="match status" value="1"/>
</dbReference>
<evidence type="ECO:0000256" key="6">
    <source>
        <dbReference type="ARBA" id="ARBA00023136"/>
    </source>
</evidence>
<gene>
    <name evidence="10" type="ORF">SBAD_LOCUS7866</name>
</gene>
<dbReference type="Pfam" id="PF07885">
    <property type="entry name" value="Ion_trans_2"/>
    <property type="match status" value="1"/>
</dbReference>
<evidence type="ECO:0000256" key="3">
    <source>
        <dbReference type="ARBA" id="ARBA00022692"/>
    </source>
</evidence>
<proteinExistence type="predicted"/>
<evidence type="ECO:0000256" key="2">
    <source>
        <dbReference type="ARBA" id="ARBA00022448"/>
    </source>
</evidence>
<feature type="transmembrane region" description="Helical" evidence="8">
    <location>
        <begin position="43"/>
        <end position="64"/>
    </location>
</feature>
<evidence type="ECO:0000313" key="10">
    <source>
        <dbReference type="EMBL" id="VDP14544.1"/>
    </source>
</evidence>
<keyword evidence="5" id="KW-0406">Ion transport</keyword>
<organism evidence="12">
    <name type="scientific">Soboliphyme baturini</name>
    <dbReference type="NCBI Taxonomy" id="241478"/>
    <lineage>
        <taxon>Eukaryota</taxon>
        <taxon>Metazoa</taxon>
        <taxon>Ecdysozoa</taxon>
        <taxon>Nematoda</taxon>
        <taxon>Enoplea</taxon>
        <taxon>Dorylaimia</taxon>
        <taxon>Dioctophymatida</taxon>
        <taxon>Dioctophymatoidea</taxon>
        <taxon>Soboliphymatidae</taxon>
        <taxon>Soboliphyme</taxon>
    </lineage>
</organism>
<dbReference type="Proteomes" id="UP000270296">
    <property type="component" value="Unassembled WGS sequence"/>
</dbReference>
<dbReference type="SUPFAM" id="SSF81324">
    <property type="entry name" value="Voltage-gated potassium channels"/>
    <property type="match status" value="1"/>
</dbReference>
<protein>
    <submittedName>
        <fullName evidence="12">Ion_trans_2 domain-containing protein</fullName>
    </submittedName>
</protein>
<feature type="transmembrane region" description="Helical" evidence="8">
    <location>
        <begin position="16"/>
        <end position="36"/>
    </location>
</feature>
<keyword evidence="7" id="KW-0407">Ion channel</keyword>
<comment type="subcellular location">
    <subcellularLocation>
        <location evidence="1">Membrane</location>
        <topology evidence="1">Multi-pass membrane protein</topology>
    </subcellularLocation>
</comment>
<dbReference type="InterPro" id="IPR013099">
    <property type="entry name" value="K_chnl_dom"/>
</dbReference>
<dbReference type="GO" id="GO:0005886">
    <property type="term" value="C:plasma membrane"/>
    <property type="evidence" value="ECO:0007669"/>
    <property type="project" value="TreeGrafter"/>
</dbReference>
<keyword evidence="11" id="KW-1185">Reference proteome</keyword>
<dbReference type="AlphaFoldDB" id="A0A183IW69"/>
<dbReference type="GO" id="GO:0015271">
    <property type="term" value="F:outward rectifier potassium channel activity"/>
    <property type="evidence" value="ECO:0007669"/>
    <property type="project" value="TreeGrafter"/>
</dbReference>
<feature type="domain" description="Potassium channel" evidence="9">
    <location>
        <begin position="2"/>
        <end position="67"/>
    </location>
</feature>
<keyword evidence="3 8" id="KW-0812">Transmembrane</keyword>
<evidence type="ECO:0000259" key="9">
    <source>
        <dbReference type="Pfam" id="PF07885"/>
    </source>
</evidence>
<dbReference type="WBParaSite" id="SBAD_0000815901-mRNA-1">
    <property type="protein sequence ID" value="SBAD_0000815901-mRNA-1"/>
    <property type="gene ID" value="SBAD_0000815901"/>
</dbReference>
<keyword evidence="4 8" id="KW-1133">Transmembrane helix</keyword>
<evidence type="ECO:0000256" key="5">
    <source>
        <dbReference type="ARBA" id="ARBA00023065"/>
    </source>
</evidence>
<evidence type="ECO:0000256" key="8">
    <source>
        <dbReference type="SAM" id="Phobius"/>
    </source>
</evidence>
<accession>A0A183IW69</accession>
<dbReference type="GO" id="GO:0030322">
    <property type="term" value="P:stabilization of membrane potential"/>
    <property type="evidence" value="ECO:0007669"/>
    <property type="project" value="TreeGrafter"/>
</dbReference>
<reference evidence="12" key="1">
    <citation type="submission" date="2016-06" db="UniProtKB">
        <authorList>
            <consortium name="WormBaseParasite"/>
        </authorList>
    </citation>
    <scope>IDENTIFICATION</scope>
</reference>
<keyword evidence="2" id="KW-0813">Transport</keyword>
<dbReference type="OrthoDB" id="297496at2759"/>
<dbReference type="PANTHER" id="PTHR11003:SF86">
    <property type="entry name" value="POTASSIUM CHANNEL DOMAIN-CONTAINING PROTEIN"/>
    <property type="match status" value="1"/>
</dbReference>
<keyword evidence="6 8" id="KW-0472">Membrane</keyword>
<sequence length="276" mass="31202">MLFCAGLFCIWEDWNYFTSFYFFFVSLSTIGLGDVLPSHPKLLVLNFGFVIIGLSLVSMTINVIEKNIERFIFRMKKRMVEEYLAAAAASLTCDKDQLIKKCWSKQPWLTRFFMPRLLTDSKVKQLDRSASNTVKDVSKAAEALGLVQLIHDLDKKHSTFQNGIVKNGCLNPVNDEKKEAIQIIGGNIEKELEPISEEKTLNETMSACSTQTIQQQCSMAVQTCLHTNELSVQTECSYLRKAKILNDLISRRTDSLEVVAASVTRPGKKPRKSLFS</sequence>
<dbReference type="Gene3D" id="1.10.287.70">
    <property type="match status" value="1"/>
</dbReference>
<evidence type="ECO:0000256" key="7">
    <source>
        <dbReference type="ARBA" id="ARBA00023303"/>
    </source>
</evidence>
<dbReference type="InterPro" id="IPR003280">
    <property type="entry name" value="2pore_dom_K_chnl"/>
</dbReference>
<reference evidence="10 11" key="2">
    <citation type="submission" date="2018-11" db="EMBL/GenBank/DDBJ databases">
        <authorList>
            <consortium name="Pathogen Informatics"/>
        </authorList>
    </citation>
    <scope>NUCLEOTIDE SEQUENCE [LARGE SCALE GENOMIC DNA]</scope>
</reference>
<dbReference type="GO" id="GO:0022841">
    <property type="term" value="F:potassium ion leak channel activity"/>
    <property type="evidence" value="ECO:0007669"/>
    <property type="project" value="TreeGrafter"/>
</dbReference>
<name>A0A183IW69_9BILA</name>
<dbReference type="EMBL" id="UZAM01011016">
    <property type="protein sequence ID" value="VDP14544.1"/>
    <property type="molecule type" value="Genomic_DNA"/>
</dbReference>